<protein>
    <submittedName>
        <fullName evidence="1">Prepilin-type N-terminal cleavage/methylation domain-containing protein</fullName>
    </submittedName>
</protein>
<organism evidence="1 2">
    <name type="scientific">Pseudoalteromonas xiamenensis</name>
    <dbReference type="NCBI Taxonomy" id="882626"/>
    <lineage>
        <taxon>Bacteria</taxon>
        <taxon>Pseudomonadati</taxon>
        <taxon>Pseudomonadota</taxon>
        <taxon>Gammaproteobacteria</taxon>
        <taxon>Alteromonadales</taxon>
        <taxon>Pseudoalteromonadaceae</taxon>
        <taxon>Pseudoalteromonas</taxon>
    </lineage>
</organism>
<evidence type="ECO:0000313" key="2">
    <source>
        <dbReference type="Proteomes" id="UP000664904"/>
    </source>
</evidence>
<dbReference type="PROSITE" id="PS00409">
    <property type="entry name" value="PROKAR_NTER_METHYL"/>
    <property type="match status" value="1"/>
</dbReference>
<reference evidence="1" key="1">
    <citation type="submission" date="2021-03" db="EMBL/GenBank/DDBJ databases">
        <title>Complete Genome of Pseudoalteromonas xiamenensis STKMTI.2, a new potential marine bacterium producing anti-Vibrio compounds.</title>
        <authorList>
            <person name="Handayani D.P."/>
            <person name="Isnansetyo A."/>
            <person name="Istiqomah I."/>
            <person name="Jumina J."/>
        </authorList>
    </citation>
    <scope>NUCLEOTIDE SEQUENCE</scope>
    <source>
        <strain evidence="1">STKMTI.2</strain>
    </source>
</reference>
<keyword evidence="2" id="KW-1185">Reference proteome</keyword>
<proteinExistence type="predicted"/>
<dbReference type="Pfam" id="PF07963">
    <property type="entry name" value="N_methyl"/>
    <property type="match status" value="1"/>
</dbReference>
<dbReference type="RefSeq" id="WP_208842170.1">
    <property type="nucleotide sequence ID" value="NZ_CP072133.1"/>
</dbReference>
<gene>
    <name evidence="1" type="ORF">J5O05_11530</name>
</gene>
<dbReference type="InterPro" id="IPR012902">
    <property type="entry name" value="N_methyl_site"/>
</dbReference>
<dbReference type="AlphaFoldDB" id="A0A975DHV4"/>
<accession>A0A975DHV4</accession>
<sequence>MKGYTLIELLVAMVAGLILLSGVAMSYSAIKSTLSTTRDLEIAQEVVRYSNQVLTRSIKQTIREFQVFDEGTRLVLSQSGNTISCSGQVIANAYEETYTREGDFLVCNNGVGKVNLVKGLNTARFQYNNLLVSIFIRSANMPAPFANGVRIDIAASQLVLTNAYGSTP</sequence>
<dbReference type="EMBL" id="CP072133">
    <property type="protein sequence ID" value="QTH70581.1"/>
    <property type="molecule type" value="Genomic_DNA"/>
</dbReference>
<evidence type="ECO:0000313" key="1">
    <source>
        <dbReference type="EMBL" id="QTH70581.1"/>
    </source>
</evidence>
<dbReference type="KEGG" id="pxi:J5O05_11530"/>
<dbReference type="NCBIfam" id="TIGR02532">
    <property type="entry name" value="IV_pilin_GFxxxE"/>
    <property type="match status" value="1"/>
</dbReference>
<dbReference type="Proteomes" id="UP000664904">
    <property type="component" value="Chromosome"/>
</dbReference>
<name>A0A975DHV4_9GAMM</name>